<keyword evidence="2" id="KW-1185">Reference proteome</keyword>
<accession>A0ABT4IPV1</accession>
<name>A0ABT4IPV1_9EURY</name>
<dbReference type="Proteomes" id="UP001141336">
    <property type="component" value="Unassembled WGS sequence"/>
</dbReference>
<organism evidence="1 2">
    <name type="scientific">Methanocorpusculum vombati</name>
    <dbReference type="NCBI Taxonomy" id="3002864"/>
    <lineage>
        <taxon>Archaea</taxon>
        <taxon>Methanobacteriati</taxon>
        <taxon>Methanobacteriota</taxon>
        <taxon>Stenosarchaea group</taxon>
        <taxon>Methanomicrobia</taxon>
        <taxon>Methanomicrobiales</taxon>
        <taxon>Methanocorpusculaceae</taxon>
        <taxon>Methanocorpusculum</taxon>
    </lineage>
</organism>
<dbReference type="EMBL" id="JAPTGC010000010">
    <property type="protein sequence ID" value="MCZ0863148.1"/>
    <property type="molecule type" value="Genomic_DNA"/>
</dbReference>
<sequence length="123" mass="14242">MVFLMYYSRSIYNKLVVEYVCELKKKTTDGDAEKEYLRCLEERTAAEQRGLKRFLSLVFLGGTTERMPSTCVPWFPKAKPKIKTPENGNHFSRKRNSCAKNRNVADIWHTICGSDVICPLLIF</sequence>
<evidence type="ECO:0000313" key="2">
    <source>
        <dbReference type="Proteomes" id="UP001141336"/>
    </source>
</evidence>
<evidence type="ECO:0000313" key="1">
    <source>
        <dbReference type="EMBL" id="MCZ0863148.1"/>
    </source>
</evidence>
<gene>
    <name evidence="1" type="ORF">O0S09_07795</name>
</gene>
<proteinExistence type="predicted"/>
<dbReference type="RefSeq" id="WP_268923408.1">
    <property type="nucleotide sequence ID" value="NZ_JAPTGC010000010.1"/>
</dbReference>
<protein>
    <submittedName>
        <fullName evidence="1">Uncharacterized protein</fullName>
    </submittedName>
</protein>
<comment type="caution">
    <text evidence="1">The sequence shown here is derived from an EMBL/GenBank/DDBJ whole genome shotgun (WGS) entry which is preliminary data.</text>
</comment>
<reference evidence="1" key="1">
    <citation type="submission" date="2022-12" db="EMBL/GenBank/DDBJ databases">
        <title>Isolation and characterisation of novel Methanocorpusculum spp. from native Australian herbivores indicates the genus is ancestrally host-associated.</title>
        <authorList>
            <person name="Volmer J.G."/>
            <person name="Soo R.M."/>
            <person name="Evans P.N."/>
            <person name="Hoedt E.C."/>
            <person name="Astorga Alsina A.L."/>
            <person name="Woodcroft B.J."/>
            <person name="Tyson G.W."/>
            <person name="Hugenholtz P."/>
            <person name="Morrison M."/>
        </authorList>
    </citation>
    <scope>NUCLEOTIDE SEQUENCE</scope>
    <source>
        <strain evidence="1">CW153</strain>
    </source>
</reference>